<dbReference type="RefSeq" id="WP_161967947.1">
    <property type="nucleotide sequence ID" value="NZ_NIDE01000017.1"/>
</dbReference>
<comment type="caution">
    <text evidence="4">The sequence shown here is derived from an EMBL/GenBank/DDBJ whole genome shotgun (WGS) entry which is preliminary data.</text>
</comment>
<keyword evidence="1 2" id="KW-0129">CBS domain</keyword>
<dbReference type="OrthoDB" id="286950at2"/>
<dbReference type="InterPro" id="IPR046342">
    <property type="entry name" value="CBS_dom_sf"/>
</dbReference>
<dbReference type="AlphaFoldDB" id="A0A225DBK9"/>
<evidence type="ECO:0000256" key="2">
    <source>
        <dbReference type="PROSITE-ProRule" id="PRU00703"/>
    </source>
</evidence>
<dbReference type="Proteomes" id="UP000214646">
    <property type="component" value="Unassembled WGS sequence"/>
</dbReference>
<reference evidence="5" key="1">
    <citation type="submission" date="2017-06" db="EMBL/GenBank/DDBJ databases">
        <title>Genome analysis of Fimbriiglobus ruber SP5, the first member of the order Planctomycetales with confirmed chitinolytic capability.</title>
        <authorList>
            <person name="Ravin N.V."/>
            <person name="Rakitin A.L."/>
            <person name="Ivanova A.A."/>
            <person name="Beletsky A.V."/>
            <person name="Kulichevskaya I.S."/>
            <person name="Mardanov A.V."/>
            <person name="Dedysh S.N."/>
        </authorList>
    </citation>
    <scope>NUCLEOTIDE SEQUENCE [LARGE SCALE GENOMIC DNA]</scope>
    <source>
        <strain evidence="5">SP5</strain>
    </source>
</reference>
<evidence type="ECO:0000259" key="3">
    <source>
        <dbReference type="PROSITE" id="PS51371"/>
    </source>
</evidence>
<feature type="domain" description="CBS" evidence="3">
    <location>
        <begin position="12"/>
        <end position="68"/>
    </location>
</feature>
<dbReference type="PANTHER" id="PTHR43080:SF2">
    <property type="entry name" value="CBS DOMAIN-CONTAINING PROTEIN"/>
    <property type="match status" value="1"/>
</dbReference>
<dbReference type="InterPro" id="IPR000644">
    <property type="entry name" value="CBS_dom"/>
</dbReference>
<keyword evidence="5" id="KW-1185">Reference proteome</keyword>
<dbReference type="InterPro" id="IPR051257">
    <property type="entry name" value="Diverse_CBS-Domain"/>
</dbReference>
<dbReference type="Gene3D" id="3.10.580.10">
    <property type="entry name" value="CBS-domain"/>
    <property type="match status" value="1"/>
</dbReference>
<dbReference type="CDD" id="cd02205">
    <property type="entry name" value="CBS_pair_SF"/>
    <property type="match status" value="1"/>
</dbReference>
<feature type="domain" description="CBS" evidence="3">
    <location>
        <begin position="80"/>
        <end position="131"/>
    </location>
</feature>
<evidence type="ECO:0000313" key="5">
    <source>
        <dbReference type="Proteomes" id="UP000214646"/>
    </source>
</evidence>
<dbReference type="PROSITE" id="PS51371">
    <property type="entry name" value="CBS"/>
    <property type="match status" value="2"/>
</dbReference>
<gene>
    <name evidence="4" type="ORF">FRUB_08471</name>
</gene>
<organism evidence="4 5">
    <name type="scientific">Fimbriiglobus ruber</name>
    <dbReference type="NCBI Taxonomy" id="1908690"/>
    <lineage>
        <taxon>Bacteria</taxon>
        <taxon>Pseudomonadati</taxon>
        <taxon>Planctomycetota</taxon>
        <taxon>Planctomycetia</taxon>
        <taxon>Gemmatales</taxon>
        <taxon>Gemmataceae</taxon>
        <taxon>Fimbriiglobus</taxon>
    </lineage>
</organism>
<protein>
    <submittedName>
        <fullName evidence="4">CBS domain protein</fullName>
    </submittedName>
</protein>
<dbReference type="EMBL" id="NIDE01000017">
    <property type="protein sequence ID" value="OWK35908.1"/>
    <property type="molecule type" value="Genomic_DNA"/>
</dbReference>
<evidence type="ECO:0000256" key="1">
    <source>
        <dbReference type="ARBA" id="ARBA00023122"/>
    </source>
</evidence>
<dbReference type="SMART" id="SM00116">
    <property type="entry name" value="CBS"/>
    <property type="match status" value="2"/>
</dbReference>
<name>A0A225DBK9_9BACT</name>
<dbReference type="Pfam" id="PF00571">
    <property type="entry name" value="CBS"/>
    <property type="match status" value="2"/>
</dbReference>
<proteinExistence type="predicted"/>
<sequence>MRLTAEIARDLMTPGPYSIADVATVEQATAFLTDRGFGAAVAIDLAGHPVGVVTKTDLLVHARERDAKITTEPGTVRDVMTPAVFSVREETTARSVVEQLITLNVHHLFVVDRTGVVVGVISPMDVVRRLV</sequence>
<dbReference type="PANTHER" id="PTHR43080">
    <property type="entry name" value="CBS DOMAIN-CONTAINING PROTEIN CBSX3, MITOCHONDRIAL"/>
    <property type="match status" value="1"/>
</dbReference>
<accession>A0A225DBK9</accession>
<evidence type="ECO:0000313" key="4">
    <source>
        <dbReference type="EMBL" id="OWK35908.1"/>
    </source>
</evidence>
<dbReference type="SUPFAM" id="SSF54631">
    <property type="entry name" value="CBS-domain pair"/>
    <property type="match status" value="1"/>
</dbReference>